<dbReference type="EMBL" id="VEVO01000018">
    <property type="protein sequence ID" value="KAF0027871.1"/>
    <property type="molecule type" value="Genomic_DNA"/>
</dbReference>
<gene>
    <name evidence="1" type="ORF">F2P81_020612</name>
</gene>
<evidence type="ECO:0000313" key="2">
    <source>
        <dbReference type="Proteomes" id="UP000438429"/>
    </source>
</evidence>
<protein>
    <submittedName>
        <fullName evidence="1">Uncharacterized protein</fullName>
    </submittedName>
</protein>
<sequence length="136" mass="15215">MLSYCISLRVGAEVARAIRRFVCELNERRRVFALTSLSALFLVTADGDGEGQRPSEGMEVTQRRVGKHAAALPRIDPDVFSSASNLINTPIHTVTHTVGCSLHSQRAAFTPHRFCFQTMRTYGHAEVIDYNVMMFQ</sequence>
<name>A0A6A4S9U2_SCOMX</name>
<organism evidence="1 2">
    <name type="scientific">Scophthalmus maximus</name>
    <name type="common">Turbot</name>
    <name type="synonym">Psetta maxima</name>
    <dbReference type="NCBI Taxonomy" id="52904"/>
    <lineage>
        <taxon>Eukaryota</taxon>
        <taxon>Metazoa</taxon>
        <taxon>Chordata</taxon>
        <taxon>Craniata</taxon>
        <taxon>Vertebrata</taxon>
        <taxon>Euteleostomi</taxon>
        <taxon>Actinopterygii</taxon>
        <taxon>Neopterygii</taxon>
        <taxon>Teleostei</taxon>
        <taxon>Neoteleostei</taxon>
        <taxon>Acanthomorphata</taxon>
        <taxon>Carangaria</taxon>
        <taxon>Pleuronectiformes</taxon>
        <taxon>Pleuronectoidei</taxon>
        <taxon>Scophthalmidae</taxon>
        <taxon>Scophthalmus</taxon>
    </lineage>
</organism>
<proteinExistence type="predicted"/>
<reference evidence="1 2" key="1">
    <citation type="submission" date="2019-06" db="EMBL/GenBank/DDBJ databases">
        <title>Draft genomes of female and male turbot (Scophthalmus maximus).</title>
        <authorList>
            <person name="Xu H."/>
            <person name="Xu X.-W."/>
            <person name="Shao C."/>
            <person name="Chen S."/>
        </authorList>
    </citation>
    <scope>NUCLEOTIDE SEQUENCE [LARGE SCALE GENOMIC DNA]</scope>
    <source>
        <strain evidence="1">Ysfricsl-2016a</strain>
        <tissue evidence="1">Blood</tissue>
    </source>
</reference>
<dbReference type="AlphaFoldDB" id="A0A6A4S9U2"/>
<accession>A0A6A4S9U2</accession>
<evidence type="ECO:0000313" key="1">
    <source>
        <dbReference type="EMBL" id="KAF0027871.1"/>
    </source>
</evidence>
<dbReference type="Proteomes" id="UP000438429">
    <property type="component" value="Unassembled WGS sequence"/>
</dbReference>
<comment type="caution">
    <text evidence="1">The sequence shown here is derived from an EMBL/GenBank/DDBJ whole genome shotgun (WGS) entry which is preliminary data.</text>
</comment>